<gene>
    <name evidence="1" type="ORF">KSZ_22050</name>
</gene>
<organism evidence="1 2">
    <name type="scientific">Dictyobacter formicarum</name>
    <dbReference type="NCBI Taxonomy" id="2778368"/>
    <lineage>
        <taxon>Bacteria</taxon>
        <taxon>Bacillati</taxon>
        <taxon>Chloroflexota</taxon>
        <taxon>Ktedonobacteria</taxon>
        <taxon>Ktedonobacterales</taxon>
        <taxon>Dictyobacteraceae</taxon>
        <taxon>Dictyobacter</taxon>
    </lineage>
</organism>
<accession>A0ABQ3VEN9</accession>
<proteinExistence type="predicted"/>
<protein>
    <submittedName>
        <fullName evidence="1">Uncharacterized protein</fullName>
    </submittedName>
</protein>
<dbReference type="RefSeq" id="WP_201361837.1">
    <property type="nucleotide sequence ID" value="NZ_BNJJ01000005.1"/>
</dbReference>
<reference evidence="1 2" key="1">
    <citation type="journal article" date="2021" name="Int. J. Syst. Evol. Microbiol.">
        <title>Reticulibacter mediterranei gen. nov., sp. nov., within the new family Reticulibacteraceae fam. nov., and Ktedonospora formicarum gen. nov., sp. nov., Ktedonobacter robiniae sp. nov., Dictyobacter formicarum sp. nov. and Dictyobacter arantiisoli sp. nov., belonging to the class Ktedonobacteria.</title>
        <authorList>
            <person name="Yabe S."/>
            <person name="Zheng Y."/>
            <person name="Wang C.M."/>
            <person name="Sakai Y."/>
            <person name="Abe K."/>
            <person name="Yokota A."/>
            <person name="Donadio S."/>
            <person name="Cavaletti L."/>
            <person name="Monciardini P."/>
        </authorList>
    </citation>
    <scope>NUCLEOTIDE SEQUENCE [LARGE SCALE GENOMIC DNA]</scope>
    <source>
        <strain evidence="1 2">SOSP1-9</strain>
    </source>
</reference>
<name>A0ABQ3VEN9_9CHLR</name>
<dbReference type="Proteomes" id="UP000635565">
    <property type="component" value="Unassembled WGS sequence"/>
</dbReference>
<comment type="caution">
    <text evidence="1">The sequence shown here is derived from an EMBL/GenBank/DDBJ whole genome shotgun (WGS) entry which is preliminary data.</text>
</comment>
<keyword evidence="2" id="KW-1185">Reference proteome</keyword>
<sequence length="119" mass="13664">MSENKVINPEQTLVPLEIPEKRDLDIAGAPPVRLQTLDLARHIAIAPDHKQYVVATFADRNLGRDYVTTIYPQQGGYHTLVRLPLCEYIFSDPEEALQRHVELVQVIQQGKLKFYLKQK</sequence>
<evidence type="ECO:0000313" key="2">
    <source>
        <dbReference type="Proteomes" id="UP000635565"/>
    </source>
</evidence>
<evidence type="ECO:0000313" key="1">
    <source>
        <dbReference type="EMBL" id="GHO84199.1"/>
    </source>
</evidence>
<dbReference type="EMBL" id="BNJJ01000005">
    <property type="protein sequence ID" value="GHO84199.1"/>
    <property type="molecule type" value="Genomic_DNA"/>
</dbReference>